<dbReference type="InterPro" id="IPR027417">
    <property type="entry name" value="P-loop_NTPase"/>
</dbReference>
<dbReference type="Gene3D" id="1.20.58.760">
    <property type="entry name" value="Peptidase M41"/>
    <property type="match status" value="1"/>
</dbReference>
<comment type="cofactor">
    <cofactor evidence="1">
        <name>Zn(2+)</name>
        <dbReference type="ChEBI" id="CHEBI:29105"/>
    </cofactor>
</comment>
<evidence type="ECO:0000313" key="11">
    <source>
        <dbReference type="Proteomes" id="UP000789359"/>
    </source>
</evidence>
<keyword evidence="8" id="KW-0812">Transmembrane</keyword>
<dbReference type="RefSeq" id="WP_230056336.1">
    <property type="nucleotide sequence ID" value="NZ_CAJHOE010000001.1"/>
</dbReference>
<reference evidence="10 11" key="1">
    <citation type="submission" date="2020-11" db="EMBL/GenBank/DDBJ databases">
        <authorList>
            <person name="Peeters C."/>
        </authorList>
    </citation>
    <scope>NUCLEOTIDE SEQUENCE [LARGE SCALE GENOMIC DNA]</scope>
    <source>
        <strain evidence="10 11">LMG 8286</strain>
    </source>
</reference>
<dbReference type="SMART" id="SM00382">
    <property type="entry name" value="AAA"/>
    <property type="match status" value="1"/>
</dbReference>
<dbReference type="Pfam" id="PF17862">
    <property type="entry name" value="AAA_lid_3"/>
    <property type="match status" value="1"/>
</dbReference>
<proteinExistence type="inferred from homology"/>
<name>A0ABM8Q248_9BACT</name>
<dbReference type="PANTHER" id="PTHR23076:SF97">
    <property type="entry name" value="ATP-DEPENDENT ZINC METALLOPROTEASE YME1L1"/>
    <property type="match status" value="1"/>
</dbReference>
<evidence type="ECO:0000256" key="2">
    <source>
        <dbReference type="ARBA" id="ARBA00022670"/>
    </source>
</evidence>
<evidence type="ECO:0000259" key="9">
    <source>
        <dbReference type="SMART" id="SM00382"/>
    </source>
</evidence>
<feature type="transmembrane region" description="Helical" evidence="8">
    <location>
        <begin position="94"/>
        <end position="114"/>
    </location>
</feature>
<dbReference type="InterPro" id="IPR037219">
    <property type="entry name" value="Peptidase_M41-like"/>
</dbReference>
<dbReference type="InterPro" id="IPR003960">
    <property type="entry name" value="ATPase_AAA_CS"/>
</dbReference>
<dbReference type="Gene3D" id="3.40.50.300">
    <property type="entry name" value="P-loop containing nucleotide triphosphate hydrolases"/>
    <property type="match status" value="1"/>
</dbReference>
<keyword evidence="2" id="KW-0645">Protease</keyword>
<evidence type="ECO:0000256" key="4">
    <source>
        <dbReference type="ARBA" id="ARBA00022801"/>
    </source>
</evidence>
<keyword evidence="8" id="KW-0472">Membrane</keyword>
<feature type="domain" description="AAA+ ATPase" evidence="9">
    <location>
        <begin position="187"/>
        <end position="323"/>
    </location>
</feature>
<keyword evidence="6 10" id="KW-0482">Metalloprotease</keyword>
<dbReference type="InterPro" id="IPR041569">
    <property type="entry name" value="AAA_lid_3"/>
</dbReference>
<gene>
    <name evidence="10" type="primary">ftsH_1</name>
    <name evidence="10" type="ORF">LMG8286_00554</name>
</gene>
<organism evidence="10 11">
    <name type="scientific">Campylobacter suis</name>
    <dbReference type="NCBI Taxonomy" id="2790657"/>
    <lineage>
        <taxon>Bacteria</taxon>
        <taxon>Pseudomonadati</taxon>
        <taxon>Campylobacterota</taxon>
        <taxon>Epsilonproteobacteria</taxon>
        <taxon>Campylobacterales</taxon>
        <taxon>Campylobacteraceae</taxon>
        <taxon>Campylobacter</taxon>
    </lineage>
</organism>
<dbReference type="CDD" id="cd19501">
    <property type="entry name" value="RecA-like_FtsH"/>
    <property type="match status" value="1"/>
</dbReference>
<dbReference type="SUPFAM" id="SSF140990">
    <property type="entry name" value="FtsH protease domain-like"/>
    <property type="match status" value="1"/>
</dbReference>
<dbReference type="PANTHER" id="PTHR23076">
    <property type="entry name" value="METALLOPROTEASE M41 FTSH"/>
    <property type="match status" value="1"/>
</dbReference>
<keyword evidence="7" id="KW-0067">ATP-binding</keyword>
<sequence length="554" mass="62098">MRKFNKKNIIVIAAVLLVSVLAVAWFRYEPEDISYTRYEVLLSQNAIQKAKIDDGYVYLQTTQGNFRILAYAIDLGVLSRSIPTTKEPSDLTPFLLSVLLFLVLFVSAFVFFMFRLARKNLKLTQPADKNTAQMLEVGELISEKLGPVLSNVKFSDVAGISDVKIELNEIVDFLKNPAKYRMHGIKMPKGVLMVGPPGVGKTLVAKAVAGEANVPFFYQNGASFVQIYVGVGAKRVRELFARAKALAPSIVFIDEIDAVGKSRGDGRNDEREATLNQLLTEMDGFLDNSGVIVIAATNRIEMIDEALLRAGRFDRRIFLSLPDAKERVEILRSYLRDKNFLGDIEDIAKLSVGFNGAALSTLVNEAAINALRRESNVIELGDFEQVQQKVLFGQKRALSFSENEKRIQSLYQAAKALSAYWFEVKFEKISLTQERFCDLEHEISSRTQLLSKLKVLLAGVVKLELEYGDIFSNSSDDIAAAKELAHKMVYEYAMGESFLANPSDVEKILRQARDEIAEFLDKMNTQTAEIAQKLFANESIEKDEISEILSKQYE</sequence>
<evidence type="ECO:0000313" key="10">
    <source>
        <dbReference type="EMBL" id="CAD7286821.1"/>
    </source>
</evidence>
<feature type="transmembrane region" description="Helical" evidence="8">
    <location>
        <begin position="9"/>
        <end position="28"/>
    </location>
</feature>
<comment type="similarity">
    <text evidence="7">Belongs to the AAA ATPase family.</text>
</comment>
<evidence type="ECO:0000256" key="3">
    <source>
        <dbReference type="ARBA" id="ARBA00022723"/>
    </source>
</evidence>
<protein>
    <submittedName>
        <fullName evidence="10">ATP-dependent zinc metalloprotease FtsH</fullName>
        <ecNumber evidence="10">3.4.24.-</ecNumber>
    </submittedName>
</protein>
<dbReference type="Proteomes" id="UP000789359">
    <property type="component" value="Unassembled WGS sequence"/>
</dbReference>
<dbReference type="EMBL" id="CAJHOE010000001">
    <property type="protein sequence ID" value="CAD7286821.1"/>
    <property type="molecule type" value="Genomic_DNA"/>
</dbReference>
<keyword evidence="8" id="KW-1133">Transmembrane helix</keyword>
<keyword evidence="7" id="KW-0547">Nucleotide-binding</keyword>
<keyword evidence="3" id="KW-0479">Metal-binding</keyword>
<dbReference type="EC" id="3.4.24.-" evidence="10"/>
<keyword evidence="4 10" id="KW-0378">Hydrolase</keyword>
<keyword evidence="11" id="KW-1185">Reference proteome</keyword>
<dbReference type="Gene3D" id="1.10.8.60">
    <property type="match status" value="1"/>
</dbReference>
<evidence type="ECO:0000256" key="6">
    <source>
        <dbReference type="ARBA" id="ARBA00023049"/>
    </source>
</evidence>
<evidence type="ECO:0000256" key="8">
    <source>
        <dbReference type="SAM" id="Phobius"/>
    </source>
</evidence>
<dbReference type="SUPFAM" id="SSF52540">
    <property type="entry name" value="P-loop containing nucleoside triphosphate hydrolases"/>
    <property type="match status" value="1"/>
</dbReference>
<dbReference type="PROSITE" id="PS00674">
    <property type="entry name" value="AAA"/>
    <property type="match status" value="1"/>
</dbReference>
<accession>A0ABM8Q248</accession>
<dbReference type="GO" id="GO:0008237">
    <property type="term" value="F:metallopeptidase activity"/>
    <property type="evidence" value="ECO:0007669"/>
    <property type="project" value="UniProtKB-KW"/>
</dbReference>
<evidence type="ECO:0000256" key="1">
    <source>
        <dbReference type="ARBA" id="ARBA00001947"/>
    </source>
</evidence>
<evidence type="ECO:0000256" key="5">
    <source>
        <dbReference type="ARBA" id="ARBA00022833"/>
    </source>
</evidence>
<keyword evidence="5" id="KW-0862">Zinc</keyword>
<comment type="caution">
    <text evidence="10">The sequence shown here is derived from an EMBL/GenBank/DDBJ whole genome shotgun (WGS) entry which is preliminary data.</text>
</comment>
<dbReference type="InterPro" id="IPR003959">
    <property type="entry name" value="ATPase_AAA_core"/>
</dbReference>
<evidence type="ECO:0000256" key="7">
    <source>
        <dbReference type="RuleBase" id="RU003651"/>
    </source>
</evidence>
<dbReference type="Pfam" id="PF00004">
    <property type="entry name" value="AAA"/>
    <property type="match status" value="1"/>
</dbReference>
<dbReference type="InterPro" id="IPR003593">
    <property type="entry name" value="AAA+_ATPase"/>
</dbReference>